<protein>
    <submittedName>
        <fullName evidence="1">Uncharacterized protein</fullName>
    </submittedName>
</protein>
<dbReference type="AlphaFoldDB" id="A0AB39LWC2"/>
<dbReference type="EMBL" id="CP163429">
    <property type="protein sequence ID" value="XDP98034.1"/>
    <property type="molecule type" value="Genomic_DNA"/>
</dbReference>
<dbReference type="RefSeq" id="WP_369161473.1">
    <property type="nucleotide sequence ID" value="NZ_CP163429.1"/>
</dbReference>
<reference evidence="1" key="1">
    <citation type="submission" date="2024-07" db="EMBL/GenBank/DDBJ databases">
        <authorList>
            <person name="Yu S.T."/>
        </authorList>
    </citation>
    <scope>NUCLEOTIDE SEQUENCE</scope>
    <source>
        <strain evidence="1">R02</strain>
    </source>
</reference>
<name>A0AB39LWC2_9ACTN</name>
<organism evidence="1">
    <name type="scientific">Streptomyces sp. R02</name>
    <dbReference type="NCBI Taxonomy" id="3238623"/>
    <lineage>
        <taxon>Bacteria</taxon>
        <taxon>Bacillati</taxon>
        <taxon>Actinomycetota</taxon>
        <taxon>Actinomycetes</taxon>
        <taxon>Kitasatosporales</taxon>
        <taxon>Streptomycetaceae</taxon>
        <taxon>Streptomyces</taxon>
    </lineage>
</organism>
<gene>
    <name evidence="1" type="ORF">AB5J57_33150</name>
</gene>
<evidence type="ECO:0000313" key="1">
    <source>
        <dbReference type="EMBL" id="XDP98034.1"/>
    </source>
</evidence>
<proteinExistence type="predicted"/>
<accession>A0AB39LWC2</accession>
<sequence length="94" mass="10937">MDGDQQPGLDEVEACFVALLEGRVSRDAADRWAARWVEKDFHDDGSRLQWDELTWWALGLLHGIDLRPGPEDPYLHDDGQVRGWLKELRRRRIG</sequence>